<dbReference type="SUPFAM" id="SSF54695">
    <property type="entry name" value="POZ domain"/>
    <property type="match status" value="1"/>
</dbReference>
<dbReference type="PANTHER" id="PTHR24412">
    <property type="entry name" value="KELCH PROTEIN"/>
    <property type="match status" value="1"/>
</dbReference>
<organism evidence="4 5">
    <name type="scientific">Knipowitschia caucasica</name>
    <name type="common">Caucasian dwarf goby</name>
    <name type="synonym">Pomatoschistus caucasicus</name>
    <dbReference type="NCBI Taxonomy" id="637954"/>
    <lineage>
        <taxon>Eukaryota</taxon>
        <taxon>Metazoa</taxon>
        <taxon>Chordata</taxon>
        <taxon>Craniata</taxon>
        <taxon>Vertebrata</taxon>
        <taxon>Euteleostomi</taxon>
        <taxon>Actinopterygii</taxon>
        <taxon>Neopterygii</taxon>
        <taxon>Teleostei</taxon>
        <taxon>Neoteleostei</taxon>
        <taxon>Acanthomorphata</taxon>
        <taxon>Gobiaria</taxon>
        <taxon>Gobiiformes</taxon>
        <taxon>Gobioidei</taxon>
        <taxon>Gobiidae</taxon>
        <taxon>Gobiinae</taxon>
        <taxon>Knipowitschia</taxon>
    </lineage>
</organism>
<dbReference type="SMART" id="SM00612">
    <property type="entry name" value="Kelch"/>
    <property type="match status" value="6"/>
</dbReference>
<protein>
    <recommendedName>
        <fullName evidence="3">BTB domain-containing protein</fullName>
    </recommendedName>
</protein>
<evidence type="ECO:0000259" key="3">
    <source>
        <dbReference type="PROSITE" id="PS50097"/>
    </source>
</evidence>
<dbReference type="AlphaFoldDB" id="A0AAV2JC11"/>
<gene>
    <name evidence="4" type="ORF">KC01_LOCUS6631</name>
</gene>
<keyword evidence="2" id="KW-0677">Repeat</keyword>
<dbReference type="SMART" id="SM00225">
    <property type="entry name" value="BTB"/>
    <property type="match status" value="1"/>
</dbReference>
<dbReference type="InterPro" id="IPR011043">
    <property type="entry name" value="Gal_Oxase/kelch_b-propeller"/>
</dbReference>
<keyword evidence="5" id="KW-1185">Reference proteome</keyword>
<name>A0AAV2JC11_KNICA</name>
<dbReference type="PANTHER" id="PTHR24412:SF441">
    <property type="entry name" value="KELCH-LIKE PROTEIN 28"/>
    <property type="match status" value="1"/>
</dbReference>
<reference evidence="4 5" key="1">
    <citation type="submission" date="2024-04" db="EMBL/GenBank/DDBJ databases">
        <authorList>
            <person name="Waldvogel A.-M."/>
            <person name="Schoenle A."/>
        </authorList>
    </citation>
    <scope>NUCLEOTIDE SEQUENCE [LARGE SCALE GENOMIC DNA]</scope>
</reference>
<dbReference type="Gene3D" id="1.25.40.420">
    <property type="match status" value="1"/>
</dbReference>
<accession>A0AAV2JC11</accession>
<proteinExistence type="predicted"/>
<keyword evidence="1" id="KW-0880">Kelch repeat</keyword>
<evidence type="ECO:0000256" key="2">
    <source>
        <dbReference type="ARBA" id="ARBA00022737"/>
    </source>
</evidence>
<feature type="domain" description="BTB" evidence="3">
    <location>
        <begin position="236"/>
        <end position="303"/>
    </location>
</feature>
<dbReference type="SMART" id="SM00875">
    <property type="entry name" value="BACK"/>
    <property type="match status" value="1"/>
</dbReference>
<dbReference type="FunFam" id="3.30.710.10:FF:000001">
    <property type="entry name" value="Kelch-like family member 20"/>
    <property type="match status" value="1"/>
</dbReference>
<dbReference type="SUPFAM" id="SSF117281">
    <property type="entry name" value="Kelch motif"/>
    <property type="match status" value="1"/>
</dbReference>
<dbReference type="SUPFAM" id="SSF50965">
    <property type="entry name" value="Galactose oxidase, central domain"/>
    <property type="match status" value="1"/>
</dbReference>
<dbReference type="Gene3D" id="2.120.10.80">
    <property type="entry name" value="Kelch-type beta propeller"/>
    <property type="match status" value="1"/>
</dbReference>
<evidence type="ECO:0000256" key="1">
    <source>
        <dbReference type="ARBA" id="ARBA00022441"/>
    </source>
</evidence>
<dbReference type="InterPro" id="IPR011333">
    <property type="entry name" value="SKP1/BTB/POZ_sf"/>
</dbReference>
<dbReference type="CDD" id="cd18467">
    <property type="entry name" value="BACK_KLHL28_BTBD5"/>
    <property type="match status" value="1"/>
</dbReference>
<evidence type="ECO:0000313" key="5">
    <source>
        <dbReference type="Proteomes" id="UP001497482"/>
    </source>
</evidence>
<dbReference type="InterPro" id="IPR011705">
    <property type="entry name" value="BACK"/>
</dbReference>
<dbReference type="InterPro" id="IPR015915">
    <property type="entry name" value="Kelch-typ_b-propeller"/>
</dbReference>
<dbReference type="InterPro" id="IPR000210">
    <property type="entry name" value="BTB/POZ_dom"/>
</dbReference>
<dbReference type="FunFam" id="1.25.40.420:FF:000001">
    <property type="entry name" value="Kelch-like family member 12"/>
    <property type="match status" value="1"/>
</dbReference>
<dbReference type="Pfam" id="PF01344">
    <property type="entry name" value="Kelch_1"/>
    <property type="match status" value="5"/>
</dbReference>
<evidence type="ECO:0000313" key="4">
    <source>
        <dbReference type="EMBL" id="CAL1574970.1"/>
    </source>
</evidence>
<dbReference type="Pfam" id="PF07707">
    <property type="entry name" value="BACK"/>
    <property type="match status" value="1"/>
</dbReference>
<dbReference type="InterPro" id="IPR006652">
    <property type="entry name" value="Kelch_1"/>
</dbReference>
<dbReference type="EMBL" id="OZ035834">
    <property type="protein sequence ID" value="CAL1574970.1"/>
    <property type="molecule type" value="Genomic_DNA"/>
</dbReference>
<dbReference type="PROSITE" id="PS50097">
    <property type="entry name" value="BTB"/>
    <property type="match status" value="1"/>
</dbReference>
<dbReference type="Proteomes" id="UP001497482">
    <property type="component" value="Chromosome 12"/>
</dbReference>
<sequence length="772" mass="86324">MTVESNVLVLAKVCHSQMLNAAPLRPWIIANKDGTIEAAHCDCKAGLAHRLVTQRTVTQEKAYWCIPSAIDKVPYATIRQIDFTSVATKKRRFESRISGGPIQQRSSQKLPDVPRPSAADRLEILHDLHRVTKASVLTVSSGFQDQYVPKILQDGNLPQPLSNLRDDKLGVSQQLKMAALHAVHSVVFVVNAAQQTGPLLQMDQPNQSYMFASLTRPHSEQLLQGLQLLRQDHELCDIVLRVGDAKIHAHKVVLASISPYFKAMFTGNLSEKETSEVEFQCIDETALKAIVEYAYTGTVFISQETVESLLPAANLLQVKLVLNECCSFLESQLDAGNCIGISRFAETYGCHDLCLAATKFICENFEEVCQTEEFFELTRAELDEIVSNDCLKVVTEETVFYALESWIKYDVTERQQYLAQLLHCVRLPLLSVKFLTRLYEANHLIRDDHACKHLLNEALKYHFMPEHRLSYQTVLSARPRCAPKVLLAVGGKAGLFATLESMEMYFPQTDSWIGLAPLSVPRYEFGVAVLDHKVYVVGGIATHMRQGISYRRHESTVESWDPESNIWSSVERMAECRSTLGVVVLAGELYALGGYDGQYYLQTVEKYVPKLKEWQPVAPMTKSRSCFATAVLDGMVYAIGGYGPAHMSSVERFDPSKEAWEMVAPMADKRINFGVGVMLGFIFVVGGHNGVSHLSSIERFDPHQNQWTACRPMNEPRTGVGSSIVDNYLYVVGGHSGSSYLNTVQRYDPITDSWLDSSGMMYCRCNFGLTAL</sequence>
<dbReference type="Gene3D" id="3.30.710.10">
    <property type="entry name" value="Potassium Channel Kv1.1, Chain A"/>
    <property type="match status" value="1"/>
</dbReference>
<dbReference type="Pfam" id="PF00651">
    <property type="entry name" value="BTB"/>
    <property type="match status" value="1"/>
</dbReference>